<sequence length="142" mass="15825">MPHHPLPHDADSRCLFTCCSGRTKKCKQPSCENWRDKKTIELSYSWPNDLWDIDAAYGDVKADNPATFELKPMIAAARASSEQLLGSDCIPPRSKMAIHLPYAVDGETLTVTKLLTQAAMIVEAKVVNNDIPVKTVLWSDIR</sequence>
<dbReference type="VEuPathDB" id="FungiDB:H257_00422"/>
<name>W4HD11_APHAT</name>
<protein>
    <submittedName>
        <fullName evidence="1">Uncharacterized protein</fullName>
    </submittedName>
</protein>
<accession>W4HD11</accession>
<evidence type="ECO:0000313" key="1">
    <source>
        <dbReference type="EMBL" id="ETV89018.1"/>
    </source>
</evidence>
<dbReference type="EMBL" id="KI913114">
    <property type="protein sequence ID" value="ETV89018.1"/>
    <property type="molecule type" value="Genomic_DNA"/>
</dbReference>
<reference evidence="1" key="1">
    <citation type="submission" date="2013-12" db="EMBL/GenBank/DDBJ databases">
        <title>The Genome Sequence of Aphanomyces astaci APO3.</title>
        <authorList>
            <consortium name="The Broad Institute Genomics Platform"/>
            <person name="Russ C."/>
            <person name="Tyler B."/>
            <person name="van West P."/>
            <person name="Dieguez-Uribeondo J."/>
            <person name="Young S.K."/>
            <person name="Zeng Q."/>
            <person name="Gargeya S."/>
            <person name="Fitzgerald M."/>
            <person name="Abouelleil A."/>
            <person name="Alvarado L."/>
            <person name="Chapman S.B."/>
            <person name="Gainer-Dewar J."/>
            <person name="Goldberg J."/>
            <person name="Griggs A."/>
            <person name="Gujja S."/>
            <person name="Hansen M."/>
            <person name="Howarth C."/>
            <person name="Imamovic A."/>
            <person name="Ireland A."/>
            <person name="Larimer J."/>
            <person name="McCowan C."/>
            <person name="Murphy C."/>
            <person name="Pearson M."/>
            <person name="Poon T.W."/>
            <person name="Priest M."/>
            <person name="Roberts A."/>
            <person name="Saif S."/>
            <person name="Shea T."/>
            <person name="Sykes S."/>
            <person name="Wortman J."/>
            <person name="Nusbaum C."/>
            <person name="Birren B."/>
        </authorList>
    </citation>
    <scope>NUCLEOTIDE SEQUENCE [LARGE SCALE GENOMIC DNA]</scope>
    <source>
        <strain evidence="1">APO3</strain>
    </source>
</reference>
<proteinExistence type="predicted"/>
<dbReference type="RefSeq" id="XP_009821418.1">
    <property type="nucleotide sequence ID" value="XM_009823116.1"/>
</dbReference>
<dbReference type="GeneID" id="20802418"/>
<gene>
    <name evidence="1" type="ORF">H257_00422</name>
</gene>
<organism evidence="1">
    <name type="scientific">Aphanomyces astaci</name>
    <name type="common">Crayfish plague agent</name>
    <dbReference type="NCBI Taxonomy" id="112090"/>
    <lineage>
        <taxon>Eukaryota</taxon>
        <taxon>Sar</taxon>
        <taxon>Stramenopiles</taxon>
        <taxon>Oomycota</taxon>
        <taxon>Saprolegniomycetes</taxon>
        <taxon>Saprolegniales</taxon>
        <taxon>Verrucalvaceae</taxon>
        <taxon>Aphanomyces</taxon>
    </lineage>
</organism>
<dbReference type="AlphaFoldDB" id="W4HD11"/>